<keyword evidence="9" id="KW-0533">Nickel</keyword>
<keyword evidence="6 11" id="KW-0326">Glycosidase</keyword>
<evidence type="ECO:0000256" key="6">
    <source>
        <dbReference type="ARBA" id="ARBA00023295"/>
    </source>
</evidence>
<dbReference type="Proteomes" id="UP000321558">
    <property type="component" value="Unassembled WGS sequence"/>
</dbReference>
<keyword evidence="4 11" id="KW-0520">NAD</keyword>
<evidence type="ECO:0000256" key="3">
    <source>
        <dbReference type="ARBA" id="ARBA00022801"/>
    </source>
</evidence>
<dbReference type="Gene3D" id="3.90.110.10">
    <property type="entry name" value="Lactate dehydrogenase/glycoside hydrolase, family 4, C-terminal"/>
    <property type="match status" value="1"/>
</dbReference>
<dbReference type="InterPro" id="IPR001088">
    <property type="entry name" value="Glyco_hydro_4"/>
</dbReference>
<gene>
    <name evidence="13" type="ORF">OSO01_35670</name>
</gene>
<keyword evidence="9" id="KW-0408">Iron</keyword>
<keyword evidence="5 9" id="KW-0464">Manganese</keyword>
<feature type="domain" description="Glycosyl hydrolase family 4 C-terminal" evidence="12">
    <location>
        <begin position="196"/>
        <end position="416"/>
    </location>
</feature>
<comment type="similarity">
    <text evidence="1 11">Belongs to the glycosyl hydrolase 4 family.</text>
</comment>
<dbReference type="InterPro" id="IPR015955">
    <property type="entry name" value="Lactate_DH/Glyco_Ohase_4_C"/>
</dbReference>
<dbReference type="Pfam" id="PF02056">
    <property type="entry name" value="Glyco_hydro_4"/>
    <property type="match status" value="1"/>
</dbReference>
<dbReference type="SUPFAM" id="SSF51735">
    <property type="entry name" value="NAD(P)-binding Rossmann-fold domains"/>
    <property type="match status" value="1"/>
</dbReference>
<sequence length="442" mass="50642">MERKNLVIAGGGSTYTLGMIKSLISEKDNFPLRSIIFFDNDEKRQTQIAEAAEIILKEQYPELEHFDCTTDKKTAFQKADVVFVQIRTGGLKMRELDEQIPLRHGVVGQETCGPGGMAYGFRSIKDMIQLVNDIRFYAKDAWILNYTNPAAIVAEALRRVFPDDYKLVNICDMPIAIMHSYASLLDMDVWDLVPEYFGLNHFGWFTKLEDLQGNDLTNRIKEKIIHEGFVPTDSEIANDVSWKKTFEQARNMLLDFPEYLPNTYLQYYLYPEELAEKESINNTRARQVINGREKRVHETCRQICKDKSTENVILESDIHGVYMVRAAASFVYNHKELYIVMVENNGVIANLPKEAMVEVPALLTVNGPKPLAIGEIPIFYKGLIEAQLAYEQLVADAYFERSYHKLLQALTLNRTVVDTDKAKAILDDLIQANEGYWPELQK</sequence>
<evidence type="ECO:0000313" key="14">
    <source>
        <dbReference type="Proteomes" id="UP000321558"/>
    </source>
</evidence>
<keyword evidence="3 11" id="KW-0378">Hydrolase</keyword>
<evidence type="ECO:0000256" key="4">
    <source>
        <dbReference type="ARBA" id="ARBA00023027"/>
    </source>
</evidence>
<accession>A0A511ZMZ8</accession>
<comment type="cofactor">
    <cofactor evidence="11">
        <name>NAD(+)</name>
        <dbReference type="ChEBI" id="CHEBI:57540"/>
    </cofactor>
    <text evidence="11">Binds 1 NAD(+) per subunit.</text>
</comment>
<dbReference type="OrthoDB" id="9808275at2"/>
<name>A0A511ZMZ8_9BACI</name>
<dbReference type="SUPFAM" id="SSF56327">
    <property type="entry name" value="LDH C-terminal domain-like"/>
    <property type="match status" value="1"/>
</dbReference>
<feature type="active site" description="Proton acceptor" evidence="7">
    <location>
        <position position="264"/>
    </location>
</feature>
<dbReference type="STRING" id="582851.GCA_900162665_01728"/>
<keyword evidence="14" id="KW-1185">Reference proteome</keyword>
<proteinExistence type="inferred from homology"/>
<protein>
    <submittedName>
        <fullName evidence="13">6-phospho-beta-glucosidase</fullName>
    </submittedName>
</protein>
<dbReference type="InterPro" id="IPR036291">
    <property type="entry name" value="NAD(P)-bd_dom_sf"/>
</dbReference>
<feature type="binding site" evidence="8">
    <location>
        <position position="94"/>
    </location>
    <ligand>
        <name>substrate</name>
    </ligand>
</feature>
<dbReference type="InterPro" id="IPR022616">
    <property type="entry name" value="Glyco_hydro_4_C"/>
</dbReference>
<dbReference type="GO" id="GO:0046872">
    <property type="term" value="F:metal ion binding"/>
    <property type="evidence" value="ECO:0007669"/>
    <property type="project" value="UniProtKB-KW"/>
</dbReference>
<reference evidence="13 14" key="1">
    <citation type="submission" date="2019-07" db="EMBL/GenBank/DDBJ databases">
        <title>Whole genome shotgun sequence of Oceanobacillus sojae NBRC 105379.</title>
        <authorList>
            <person name="Hosoyama A."/>
            <person name="Uohara A."/>
            <person name="Ohji S."/>
            <person name="Ichikawa N."/>
        </authorList>
    </citation>
    <scope>NUCLEOTIDE SEQUENCE [LARGE SCALE GENOMIC DNA]</scope>
    <source>
        <strain evidence="13 14">NBRC 105379</strain>
    </source>
</reference>
<evidence type="ECO:0000256" key="2">
    <source>
        <dbReference type="ARBA" id="ARBA00022723"/>
    </source>
</evidence>
<keyword evidence="2 9" id="KW-0479">Metal-binding</keyword>
<dbReference type="Pfam" id="PF11975">
    <property type="entry name" value="Glyco_hydro_4C"/>
    <property type="match status" value="1"/>
</dbReference>
<dbReference type="GO" id="GO:0005975">
    <property type="term" value="P:carbohydrate metabolic process"/>
    <property type="evidence" value="ECO:0007669"/>
    <property type="project" value="InterPro"/>
</dbReference>
<organism evidence="13 14">
    <name type="scientific">Oceanobacillus sojae</name>
    <dbReference type="NCBI Taxonomy" id="582851"/>
    <lineage>
        <taxon>Bacteria</taxon>
        <taxon>Bacillati</taxon>
        <taxon>Bacillota</taxon>
        <taxon>Bacilli</taxon>
        <taxon>Bacillales</taxon>
        <taxon>Bacillaceae</taxon>
        <taxon>Oceanobacillus</taxon>
    </lineage>
</organism>
<feature type="binding site" evidence="9">
    <location>
        <position position="171"/>
    </location>
    <ligand>
        <name>Mn(2+)</name>
        <dbReference type="ChEBI" id="CHEBI:29035"/>
    </ligand>
</feature>
<dbReference type="EMBL" id="BJYM01000016">
    <property type="protein sequence ID" value="GEN88828.1"/>
    <property type="molecule type" value="Genomic_DNA"/>
</dbReference>
<evidence type="ECO:0000256" key="10">
    <source>
        <dbReference type="PIRSR" id="PIRSR601088-4"/>
    </source>
</evidence>
<dbReference type="PANTHER" id="PTHR32092">
    <property type="entry name" value="6-PHOSPHO-BETA-GLUCOSIDASE-RELATED"/>
    <property type="match status" value="1"/>
</dbReference>
<feature type="binding site" evidence="9">
    <location>
        <position position="201"/>
    </location>
    <ligand>
        <name>Mn(2+)</name>
        <dbReference type="ChEBI" id="CHEBI:29035"/>
    </ligand>
</feature>
<evidence type="ECO:0000256" key="7">
    <source>
        <dbReference type="PIRSR" id="PIRSR601088-1"/>
    </source>
</evidence>
<dbReference type="PANTHER" id="PTHR32092:SF14">
    <property type="entry name" value="MALTOSE-6'-PHOSPHATE GLUCOSIDASE"/>
    <property type="match status" value="1"/>
</dbReference>
<evidence type="ECO:0000259" key="12">
    <source>
        <dbReference type="Pfam" id="PF11975"/>
    </source>
</evidence>
<comment type="caution">
    <text evidence="13">The sequence shown here is derived from an EMBL/GenBank/DDBJ whole genome shotgun (WGS) entry which is preliminary data.</text>
</comment>
<evidence type="ECO:0000256" key="8">
    <source>
        <dbReference type="PIRSR" id="PIRSR601088-2"/>
    </source>
</evidence>
<dbReference type="PRINTS" id="PR00732">
    <property type="entry name" value="GLHYDRLASE4"/>
</dbReference>
<evidence type="ECO:0000313" key="13">
    <source>
        <dbReference type="EMBL" id="GEN88828.1"/>
    </source>
</evidence>
<evidence type="ECO:0000256" key="11">
    <source>
        <dbReference type="RuleBase" id="RU361152"/>
    </source>
</evidence>
<feature type="site" description="Increases basicity of active site Tyr" evidence="10">
    <location>
        <position position="110"/>
    </location>
</feature>
<evidence type="ECO:0000256" key="9">
    <source>
        <dbReference type="PIRSR" id="PIRSR601088-3"/>
    </source>
</evidence>
<evidence type="ECO:0000256" key="1">
    <source>
        <dbReference type="ARBA" id="ARBA00010141"/>
    </source>
</evidence>
<dbReference type="CDD" id="cd05298">
    <property type="entry name" value="GH4_GlvA_pagL_like"/>
    <property type="match status" value="1"/>
</dbReference>
<keyword evidence="9" id="KW-0170">Cobalt</keyword>
<dbReference type="GO" id="GO:0016616">
    <property type="term" value="F:oxidoreductase activity, acting on the CH-OH group of donors, NAD or NADP as acceptor"/>
    <property type="evidence" value="ECO:0007669"/>
    <property type="project" value="InterPro"/>
</dbReference>
<dbReference type="GO" id="GO:0004553">
    <property type="term" value="F:hydrolase activity, hydrolyzing O-glycosyl compounds"/>
    <property type="evidence" value="ECO:0007669"/>
    <property type="project" value="InterPro"/>
</dbReference>
<dbReference type="Gene3D" id="3.40.50.720">
    <property type="entry name" value="NAD(P)-binding Rossmann-like Domain"/>
    <property type="match status" value="1"/>
</dbReference>
<feature type="active site" description="Proton donor" evidence="7">
    <location>
        <position position="172"/>
    </location>
</feature>
<dbReference type="AlphaFoldDB" id="A0A511ZMZ8"/>
<feature type="binding site" evidence="8">
    <location>
        <position position="148"/>
    </location>
    <ligand>
        <name>substrate</name>
    </ligand>
</feature>
<dbReference type="RefSeq" id="WP_077602462.1">
    <property type="nucleotide sequence ID" value="NZ_BJYM01000016.1"/>
</dbReference>
<evidence type="ECO:0000256" key="5">
    <source>
        <dbReference type="ARBA" id="ARBA00023211"/>
    </source>
</evidence>
<feature type="binding site" evidence="8">
    <location>
        <position position="284"/>
    </location>
    <ligand>
        <name>substrate</name>
    </ligand>
</feature>